<sequence>MFDAYPLCSNTKSSHLYHRQQTDAYERLLLNIISLVKREQLETEKYETSIIHLLKPFFDVFPEKSVMLKASVNIIADKLRTAKYTLNSSYLLIE</sequence>
<dbReference type="EMBL" id="AAPH01000046">
    <property type="protein sequence ID" value="EAS40843.1"/>
    <property type="molecule type" value="Genomic_DNA"/>
</dbReference>
<evidence type="ECO:0000313" key="1">
    <source>
        <dbReference type="EMBL" id="EAS40843.1"/>
    </source>
</evidence>
<dbReference type="AlphaFoldDB" id="Q1YX39"/>
<name>Q1YX39_9GAMM</name>
<organism evidence="1 2">
    <name type="scientific">Photobacterium profundum 3TCK</name>
    <dbReference type="NCBI Taxonomy" id="314280"/>
    <lineage>
        <taxon>Bacteria</taxon>
        <taxon>Pseudomonadati</taxon>
        <taxon>Pseudomonadota</taxon>
        <taxon>Gammaproteobacteria</taxon>
        <taxon>Vibrionales</taxon>
        <taxon>Vibrionaceae</taxon>
        <taxon>Photobacterium</taxon>
    </lineage>
</organism>
<dbReference type="Proteomes" id="UP000003789">
    <property type="component" value="Unassembled WGS sequence"/>
</dbReference>
<comment type="caution">
    <text evidence="1">The sequence shown here is derived from an EMBL/GenBank/DDBJ whole genome shotgun (WGS) entry which is preliminary data.</text>
</comment>
<protein>
    <submittedName>
        <fullName evidence="1">Uncharacterized protein</fullName>
    </submittedName>
</protein>
<accession>Q1YX39</accession>
<reference evidence="1 2" key="1">
    <citation type="submission" date="2006-03" db="EMBL/GenBank/DDBJ databases">
        <authorList>
            <person name="Bartlett D.H."/>
            <person name="Valle G."/>
            <person name="Lauro F.M."/>
            <person name="Vezzi A."/>
            <person name="Simonato F."/>
            <person name="Eloe E."/>
            <person name="Vitulo N."/>
            <person name="Stratton T.K."/>
            <person name="D'angelo M."/>
            <person name="Ferriera S."/>
            <person name="Johnson J."/>
            <person name="Kravitz S."/>
            <person name="Beeson K."/>
            <person name="Sutton G."/>
            <person name="Rogers Y."/>
            <person name="Friedman R."/>
            <person name="Frazier M."/>
            <person name="Venter J.C."/>
        </authorList>
    </citation>
    <scope>NUCLEOTIDE SEQUENCE [LARGE SCALE GENOMIC DNA]</scope>
    <source>
        <strain evidence="1 2">3TCK</strain>
    </source>
</reference>
<gene>
    <name evidence="1" type="ORF">P3TCK_09238</name>
</gene>
<proteinExistence type="predicted"/>
<dbReference type="HOGENOM" id="CLU_2383605_0_0_6"/>
<evidence type="ECO:0000313" key="2">
    <source>
        <dbReference type="Proteomes" id="UP000003789"/>
    </source>
</evidence>